<feature type="active site" description="Proton donor" evidence="6">
    <location>
        <position position="70"/>
    </location>
</feature>
<gene>
    <name evidence="9" type="ORF">BOW51_11885</name>
</gene>
<dbReference type="InterPro" id="IPR035105">
    <property type="entry name" value="Deoxycytidylate_deaminase_dom"/>
</dbReference>
<accession>A0A1T2KPZ4</accession>
<reference evidence="9 10" key="1">
    <citation type="submission" date="2016-11" db="EMBL/GenBank/DDBJ databases">
        <title>Mixed transmission modes and dynamic genome evolution in an obligate animal-bacterial symbiosis.</title>
        <authorList>
            <person name="Russell S.L."/>
            <person name="Corbett-Detig R.B."/>
            <person name="Cavanaugh C.M."/>
        </authorList>
    </citation>
    <scope>NUCLEOTIDE SEQUENCE [LARGE SCALE GENOMIC DNA]</scope>
    <source>
        <strain evidence="9">Se-Cadez</strain>
    </source>
</reference>
<keyword evidence="3 7" id="KW-0479">Metal-binding</keyword>
<evidence type="ECO:0000256" key="7">
    <source>
        <dbReference type="PIRSR" id="PIRSR006019-2"/>
    </source>
</evidence>
<dbReference type="GO" id="GO:0005737">
    <property type="term" value="C:cytoplasm"/>
    <property type="evidence" value="ECO:0007669"/>
    <property type="project" value="TreeGrafter"/>
</dbReference>
<evidence type="ECO:0000313" key="10">
    <source>
        <dbReference type="Proteomes" id="UP000190896"/>
    </source>
</evidence>
<evidence type="ECO:0000313" key="9">
    <source>
        <dbReference type="EMBL" id="OOZ34766.1"/>
    </source>
</evidence>
<feature type="domain" description="CMP/dCMP-type deaminase" evidence="8">
    <location>
        <begin position="4"/>
        <end position="132"/>
    </location>
</feature>
<proteinExistence type="inferred from homology"/>
<dbReference type="OrthoDB" id="9788517at2"/>
<dbReference type="PANTHER" id="PTHR11086">
    <property type="entry name" value="DEOXYCYTIDYLATE DEAMINASE-RELATED"/>
    <property type="match status" value="1"/>
</dbReference>
<keyword evidence="5 7" id="KW-0862">Zinc</keyword>
<evidence type="ECO:0000259" key="8">
    <source>
        <dbReference type="PROSITE" id="PS51747"/>
    </source>
</evidence>
<feature type="binding site" evidence="7">
    <location>
        <position position="96"/>
    </location>
    <ligand>
        <name>Zn(2+)</name>
        <dbReference type="ChEBI" id="CHEBI:29105"/>
        <note>catalytic</note>
    </ligand>
</feature>
<evidence type="ECO:0000256" key="3">
    <source>
        <dbReference type="ARBA" id="ARBA00022723"/>
    </source>
</evidence>
<protein>
    <recommendedName>
        <fullName evidence="8">CMP/dCMP-type deaminase domain-containing protein</fullName>
    </recommendedName>
</protein>
<dbReference type="InterPro" id="IPR016192">
    <property type="entry name" value="APOBEC/CMP_deaminase_Zn-bd"/>
</dbReference>
<comment type="similarity">
    <text evidence="2">Belongs to the cytidine and deoxycytidylate deaminase family.</text>
</comment>
<keyword evidence="10" id="KW-1185">Reference proteome</keyword>
<dbReference type="RefSeq" id="WP_078488218.1">
    <property type="nucleotide sequence ID" value="NZ_MPRJ01000103.1"/>
</dbReference>
<organism evidence="9 10">
    <name type="scientific">Solemya velesiana gill symbiont</name>
    <dbReference type="NCBI Taxonomy" id="1918948"/>
    <lineage>
        <taxon>Bacteria</taxon>
        <taxon>Pseudomonadati</taxon>
        <taxon>Pseudomonadota</taxon>
        <taxon>Gammaproteobacteria</taxon>
        <taxon>sulfur-oxidizing symbionts</taxon>
    </lineage>
</organism>
<dbReference type="InterPro" id="IPR016193">
    <property type="entry name" value="Cytidine_deaminase-like"/>
</dbReference>
<sequence>MSAKWDTRFLGLAAHISAWSKDPSSQVGAVITDGNRIVSLGYNGFAAGVVDASERLEDRSIKLNLTIHAEENAMIFAKRDLKGCTVYVTHPPCPRCASKLIQDEIGRVVSIAPSEDFLSRWADDLKLSQEMYREAGVEFITYDLEEINNETAQVTISPGGFFKKVLSRCLESIS</sequence>
<dbReference type="AlphaFoldDB" id="A0A1T2KPZ4"/>
<evidence type="ECO:0000256" key="6">
    <source>
        <dbReference type="PIRSR" id="PIRSR006019-1"/>
    </source>
</evidence>
<feature type="binding site" evidence="7">
    <location>
        <position position="68"/>
    </location>
    <ligand>
        <name>Zn(2+)</name>
        <dbReference type="ChEBI" id="CHEBI:29105"/>
        <note>catalytic</note>
    </ligand>
</feature>
<dbReference type="PIRSF" id="PIRSF006019">
    <property type="entry name" value="dCMP_deaminase"/>
    <property type="match status" value="1"/>
</dbReference>
<dbReference type="GO" id="GO:0008270">
    <property type="term" value="F:zinc ion binding"/>
    <property type="evidence" value="ECO:0007669"/>
    <property type="project" value="InterPro"/>
</dbReference>
<evidence type="ECO:0000256" key="1">
    <source>
        <dbReference type="ARBA" id="ARBA00001947"/>
    </source>
</evidence>
<name>A0A1T2KPZ4_9GAMM</name>
<evidence type="ECO:0000256" key="4">
    <source>
        <dbReference type="ARBA" id="ARBA00022801"/>
    </source>
</evidence>
<dbReference type="GO" id="GO:0006220">
    <property type="term" value="P:pyrimidine nucleotide metabolic process"/>
    <property type="evidence" value="ECO:0007669"/>
    <property type="project" value="InterPro"/>
</dbReference>
<dbReference type="PROSITE" id="PS00903">
    <property type="entry name" value="CYT_DCMP_DEAMINASES_1"/>
    <property type="match status" value="1"/>
</dbReference>
<dbReference type="InterPro" id="IPR002125">
    <property type="entry name" value="CMP_dCMP_dom"/>
</dbReference>
<dbReference type="Proteomes" id="UP000190896">
    <property type="component" value="Unassembled WGS sequence"/>
</dbReference>
<dbReference type="CDD" id="cd01286">
    <property type="entry name" value="deoxycytidylate_deaminase"/>
    <property type="match status" value="1"/>
</dbReference>
<dbReference type="PROSITE" id="PS51747">
    <property type="entry name" value="CYT_DCMP_DEAMINASES_2"/>
    <property type="match status" value="1"/>
</dbReference>
<dbReference type="InterPro" id="IPR016473">
    <property type="entry name" value="dCMP_deaminase"/>
</dbReference>
<comment type="cofactor">
    <cofactor evidence="1 7">
        <name>Zn(2+)</name>
        <dbReference type="ChEBI" id="CHEBI:29105"/>
    </cofactor>
</comment>
<dbReference type="GO" id="GO:0004132">
    <property type="term" value="F:dCMP deaminase activity"/>
    <property type="evidence" value="ECO:0007669"/>
    <property type="project" value="InterPro"/>
</dbReference>
<dbReference type="EMBL" id="MPRJ01000103">
    <property type="protein sequence ID" value="OOZ34766.1"/>
    <property type="molecule type" value="Genomic_DNA"/>
</dbReference>
<comment type="caution">
    <text evidence="9">The sequence shown here is derived from an EMBL/GenBank/DDBJ whole genome shotgun (WGS) entry which is preliminary data.</text>
</comment>
<evidence type="ECO:0000256" key="5">
    <source>
        <dbReference type="ARBA" id="ARBA00022833"/>
    </source>
</evidence>
<evidence type="ECO:0000256" key="2">
    <source>
        <dbReference type="ARBA" id="ARBA00006576"/>
    </source>
</evidence>
<dbReference type="SUPFAM" id="SSF53927">
    <property type="entry name" value="Cytidine deaminase-like"/>
    <property type="match status" value="1"/>
</dbReference>
<dbReference type="InterPro" id="IPR015517">
    <property type="entry name" value="dCMP_deaminase-rel"/>
</dbReference>
<dbReference type="PANTHER" id="PTHR11086:SF18">
    <property type="entry name" value="DEOXYCYTIDYLATE DEAMINASE"/>
    <property type="match status" value="1"/>
</dbReference>
<feature type="binding site" evidence="7">
    <location>
        <position position="93"/>
    </location>
    <ligand>
        <name>Zn(2+)</name>
        <dbReference type="ChEBI" id="CHEBI:29105"/>
        <note>catalytic</note>
    </ligand>
</feature>
<dbReference type="Pfam" id="PF00383">
    <property type="entry name" value="dCMP_cyt_deam_1"/>
    <property type="match status" value="1"/>
</dbReference>
<dbReference type="Gene3D" id="3.40.140.10">
    <property type="entry name" value="Cytidine Deaminase, domain 2"/>
    <property type="match status" value="1"/>
</dbReference>
<keyword evidence="4" id="KW-0378">Hydrolase</keyword>